<evidence type="ECO:0000313" key="12">
    <source>
        <dbReference type="EMBL" id="MBD3863534.1"/>
    </source>
</evidence>
<comment type="pathway">
    <text evidence="2 9">Purine metabolism; GMP biosynthesis; GMP from XMP (L-Gln route): step 1/1.</text>
</comment>
<dbReference type="InterPro" id="IPR004739">
    <property type="entry name" value="GMP_synth_GATase"/>
</dbReference>
<dbReference type="InterPro" id="IPR029062">
    <property type="entry name" value="Class_I_gatase-like"/>
</dbReference>
<evidence type="ECO:0000256" key="6">
    <source>
        <dbReference type="ARBA" id="ARBA00022755"/>
    </source>
</evidence>
<dbReference type="Proteomes" id="UP000627521">
    <property type="component" value="Unassembled WGS sequence"/>
</dbReference>
<gene>
    <name evidence="9 12" type="primary">guaA</name>
    <name evidence="12" type="ORF">IEG06_08720</name>
</gene>
<protein>
    <recommendedName>
        <fullName evidence="9">GMP synthase [glutamine-hydrolyzing]</fullName>
        <ecNumber evidence="9">6.3.5.2</ecNumber>
    </recommendedName>
    <alternativeName>
        <fullName evidence="9">GMP synthetase</fullName>
    </alternativeName>
    <alternativeName>
        <fullName evidence="9">Glutamine amidotransferase</fullName>
    </alternativeName>
</protein>
<evidence type="ECO:0000313" key="13">
    <source>
        <dbReference type="Proteomes" id="UP000627521"/>
    </source>
</evidence>
<dbReference type="SUPFAM" id="SSF52317">
    <property type="entry name" value="Class I glutamine amidotransferase-like"/>
    <property type="match status" value="1"/>
</dbReference>
<evidence type="ECO:0000256" key="10">
    <source>
        <dbReference type="PROSITE-ProRule" id="PRU00886"/>
    </source>
</evidence>
<keyword evidence="5 9" id="KW-0332">GMP biosynthesis</keyword>
<feature type="domain" description="GMPS ATP-PPase" evidence="11">
    <location>
        <begin position="194"/>
        <end position="385"/>
    </location>
</feature>
<keyword evidence="4 9" id="KW-0547">Nucleotide-binding</keyword>
<dbReference type="Gene3D" id="3.40.50.880">
    <property type="match status" value="1"/>
</dbReference>
<comment type="caution">
    <text evidence="12">The sequence shown here is derived from an EMBL/GenBank/DDBJ whole genome shotgun (WGS) entry which is preliminary data.</text>
</comment>
<dbReference type="InterPro" id="IPR022310">
    <property type="entry name" value="NAD/GMP_synthase"/>
</dbReference>
<dbReference type="InterPro" id="IPR025777">
    <property type="entry name" value="GMPS_ATP_PPase_dom"/>
</dbReference>
<dbReference type="RefSeq" id="WP_191100130.1">
    <property type="nucleotide sequence ID" value="NZ_JACXXF010000005.1"/>
</dbReference>
<dbReference type="InterPro" id="IPR001674">
    <property type="entry name" value="GMP_synth_C"/>
</dbReference>
<feature type="active site" evidence="9">
    <location>
        <position position="167"/>
    </location>
</feature>
<evidence type="ECO:0000256" key="3">
    <source>
        <dbReference type="ARBA" id="ARBA00022598"/>
    </source>
</evidence>
<dbReference type="SUPFAM" id="SSF52402">
    <property type="entry name" value="Adenine nucleotide alpha hydrolases-like"/>
    <property type="match status" value="1"/>
</dbReference>
<dbReference type="PANTHER" id="PTHR11922:SF2">
    <property type="entry name" value="GMP SYNTHASE [GLUTAMINE-HYDROLYZING]"/>
    <property type="match status" value="1"/>
</dbReference>
<keyword evidence="3 9" id="KW-0436">Ligase</keyword>
<dbReference type="EMBL" id="JACXXH010000004">
    <property type="protein sequence ID" value="MBD3863534.1"/>
    <property type="molecule type" value="Genomic_DNA"/>
</dbReference>
<dbReference type="InterPro" id="IPR014729">
    <property type="entry name" value="Rossmann-like_a/b/a_fold"/>
</dbReference>
<name>A0ABR8LX55_9FLAO</name>
<dbReference type="GO" id="GO:0003922">
    <property type="term" value="F:GMP synthase (glutamine-hydrolyzing) activity"/>
    <property type="evidence" value="ECO:0007669"/>
    <property type="project" value="UniProtKB-EC"/>
</dbReference>
<evidence type="ECO:0000256" key="1">
    <source>
        <dbReference type="ARBA" id="ARBA00002332"/>
    </source>
</evidence>
<organism evidence="12 13">
    <name type="scientific">Olleya marilimosa</name>
    <dbReference type="NCBI Taxonomy" id="272164"/>
    <lineage>
        <taxon>Bacteria</taxon>
        <taxon>Pseudomonadati</taxon>
        <taxon>Bacteroidota</taxon>
        <taxon>Flavobacteriia</taxon>
        <taxon>Flavobacteriales</taxon>
        <taxon>Flavobacteriaceae</taxon>
    </lineage>
</organism>
<sequence>MQHDKVLILDFGSQYTQLIARRVRELNIYSEIHPFNKPPKNVDDYKAVILSGSPMSVRSEDAFHPDLSEIRGKKPMLAVCYGAQYLAHFSGGEVAESNTREYGRANLSFVEEDAFFNGISIGSQVWMSHSDTIKSLPTNGKLLASTHDVQNAAFKIEGETTYAIQFHPEVYHSKDGKQLLENFLVNIANVNPDWTPNAFVQETVEDLQAKLGDDKVVLGLSGGVDSSVAAMLLHKAIGKNLYCIFVNNGLLRKNEFSDVLEQYKGMGLNVKGVDASAHFLDALAGLSDPEKKRKAIGNAFIEVFDQEAHLIEDVKWLAQGTIYPDVIESVSATGGPSATIKSHHNVGGLPDYMKLKIVEPLRALFKDEVRRVGTSMGMDKDLLGRHPFPGPGLAIRILGDITAEKVRILQEVDAVFINGLRDAGLYDKVWQAGAILLPVNSVGVMGDERTYEKCVALRAVESTDGMTADWVNLPYEFLQKTSNDIINKVKGVNRVVYDISSKPPATIEWE</sequence>
<feature type="active site" description="Nucleophile" evidence="9">
    <location>
        <position position="80"/>
    </location>
</feature>
<evidence type="ECO:0000259" key="11">
    <source>
        <dbReference type="PROSITE" id="PS51553"/>
    </source>
</evidence>
<keyword evidence="7 9" id="KW-0067">ATP-binding</keyword>
<dbReference type="PROSITE" id="PS51553">
    <property type="entry name" value="GMPS_ATP_PPASE"/>
    <property type="match status" value="1"/>
</dbReference>
<evidence type="ECO:0000256" key="2">
    <source>
        <dbReference type="ARBA" id="ARBA00005153"/>
    </source>
</evidence>
<proteinExistence type="inferred from homology"/>
<evidence type="ECO:0000256" key="8">
    <source>
        <dbReference type="ARBA" id="ARBA00022962"/>
    </source>
</evidence>
<dbReference type="NCBIfam" id="NF000848">
    <property type="entry name" value="PRK00074.1"/>
    <property type="match status" value="1"/>
</dbReference>
<dbReference type="NCBIfam" id="TIGR00888">
    <property type="entry name" value="guaA_Nterm"/>
    <property type="match status" value="1"/>
</dbReference>
<dbReference type="InterPro" id="IPR022955">
    <property type="entry name" value="GMP_synthase"/>
</dbReference>
<dbReference type="SUPFAM" id="SSF54810">
    <property type="entry name" value="GMP synthetase C-terminal dimerisation domain"/>
    <property type="match status" value="1"/>
</dbReference>
<comment type="subunit">
    <text evidence="9">Homodimer.</text>
</comment>
<keyword evidence="8 9" id="KW-0315">Glutamine amidotransferase</keyword>
<comment type="function">
    <text evidence="1 9">Catalyzes the synthesis of GMP from XMP.</text>
</comment>
<dbReference type="Gene3D" id="3.40.50.620">
    <property type="entry name" value="HUPs"/>
    <property type="match status" value="1"/>
</dbReference>
<reference evidence="12 13" key="1">
    <citation type="submission" date="2020-09" db="EMBL/GenBank/DDBJ databases">
        <title>Bacillus nautilus sp. nov., Chryseoglobus crepusculi sp. nov, and Psychrobacter noctis sp. nov., isolated from deep-sea sponges from the equatorial Atlantic.</title>
        <authorList>
            <person name="Stennett H.L."/>
            <person name="Williams S.E."/>
        </authorList>
    </citation>
    <scope>NUCLEOTIDE SEQUENCE [LARGE SCALE GENOMIC DNA]</scope>
    <source>
        <strain evidence="12 13">28M-24</strain>
    </source>
</reference>
<accession>A0ABR8LX55</accession>
<dbReference type="CDD" id="cd01997">
    <property type="entry name" value="GMP_synthase_C"/>
    <property type="match status" value="1"/>
</dbReference>
<keyword evidence="6 9" id="KW-0658">Purine biosynthesis</keyword>
<dbReference type="InterPro" id="IPR017926">
    <property type="entry name" value="GATASE"/>
</dbReference>
<evidence type="ECO:0000256" key="7">
    <source>
        <dbReference type="ARBA" id="ARBA00022840"/>
    </source>
</evidence>
<dbReference type="EC" id="6.3.5.2" evidence="9"/>
<keyword evidence="13" id="KW-1185">Reference proteome</keyword>
<dbReference type="PANTHER" id="PTHR11922">
    <property type="entry name" value="GMP SYNTHASE-RELATED"/>
    <property type="match status" value="1"/>
</dbReference>
<feature type="active site" evidence="9">
    <location>
        <position position="169"/>
    </location>
</feature>
<dbReference type="Pfam" id="PF00958">
    <property type="entry name" value="GMP_synt_C"/>
    <property type="match status" value="1"/>
</dbReference>
<comment type="catalytic activity">
    <reaction evidence="9">
        <text>XMP + L-glutamine + ATP + H2O = GMP + L-glutamate + AMP + diphosphate + 2 H(+)</text>
        <dbReference type="Rhea" id="RHEA:11680"/>
        <dbReference type="ChEBI" id="CHEBI:15377"/>
        <dbReference type="ChEBI" id="CHEBI:15378"/>
        <dbReference type="ChEBI" id="CHEBI:29985"/>
        <dbReference type="ChEBI" id="CHEBI:30616"/>
        <dbReference type="ChEBI" id="CHEBI:33019"/>
        <dbReference type="ChEBI" id="CHEBI:57464"/>
        <dbReference type="ChEBI" id="CHEBI:58115"/>
        <dbReference type="ChEBI" id="CHEBI:58359"/>
        <dbReference type="ChEBI" id="CHEBI:456215"/>
        <dbReference type="EC" id="6.3.5.2"/>
    </reaction>
</comment>
<dbReference type="CDD" id="cd01742">
    <property type="entry name" value="GATase1_GMP_Synthase"/>
    <property type="match status" value="1"/>
</dbReference>
<dbReference type="HAMAP" id="MF_00344">
    <property type="entry name" value="GMP_synthase"/>
    <property type="match status" value="1"/>
</dbReference>
<evidence type="ECO:0000256" key="5">
    <source>
        <dbReference type="ARBA" id="ARBA00022749"/>
    </source>
</evidence>
<dbReference type="Pfam" id="PF02540">
    <property type="entry name" value="NAD_synthase"/>
    <property type="match status" value="1"/>
</dbReference>
<evidence type="ECO:0000256" key="4">
    <source>
        <dbReference type="ARBA" id="ARBA00022741"/>
    </source>
</evidence>
<dbReference type="NCBIfam" id="TIGR00884">
    <property type="entry name" value="guaA_Cterm"/>
    <property type="match status" value="1"/>
</dbReference>
<feature type="binding site" evidence="10">
    <location>
        <begin position="221"/>
        <end position="227"/>
    </location>
    <ligand>
        <name>ATP</name>
        <dbReference type="ChEBI" id="CHEBI:30616"/>
    </ligand>
</feature>
<evidence type="ECO:0000256" key="9">
    <source>
        <dbReference type="HAMAP-Rule" id="MF_00344"/>
    </source>
</evidence>
<dbReference type="Pfam" id="PF00117">
    <property type="entry name" value="GATase"/>
    <property type="match status" value="1"/>
</dbReference>
<dbReference type="PROSITE" id="PS51273">
    <property type="entry name" value="GATASE_TYPE_1"/>
    <property type="match status" value="1"/>
</dbReference>
<dbReference type="Gene3D" id="3.30.300.10">
    <property type="match status" value="1"/>
</dbReference>